<protein>
    <submittedName>
        <fullName evidence="2">Uncharacterized protein</fullName>
    </submittedName>
</protein>
<feature type="region of interest" description="Disordered" evidence="1">
    <location>
        <begin position="17"/>
        <end position="44"/>
    </location>
</feature>
<evidence type="ECO:0000313" key="2">
    <source>
        <dbReference type="EMBL" id="GHI31863.1"/>
    </source>
</evidence>
<keyword evidence="3" id="KW-1185">Reference proteome</keyword>
<reference evidence="2" key="1">
    <citation type="submission" date="2024-05" db="EMBL/GenBank/DDBJ databases">
        <title>Whole genome shotgun sequence of Streptomyces daghestanicus NBRC 12762.</title>
        <authorList>
            <person name="Komaki H."/>
            <person name="Tamura T."/>
        </authorList>
    </citation>
    <scope>NUCLEOTIDE SEQUENCE</scope>
    <source>
        <strain evidence="2">NBRC 12762</strain>
    </source>
</reference>
<proteinExistence type="predicted"/>
<comment type="caution">
    <text evidence="2">The sequence shown here is derived from an EMBL/GenBank/DDBJ whole genome shotgun (WGS) entry which is preliminary data.</text>
</comment>
<evidence type="ECO:0000256" key="1">
    <source>
        <dbReference type="SAM" id="MobiDB-lite"/>
    </source>
</evidence>
<accession>A0ABQ3Q3J5</accession>
<dbReference type="EMBL" id="BNDX01000008">
    <property type="protein sequence ID" value="GHI31863.1"/>
    <property type="molecule type" value="Genomic_DNA"/>
</dbReference>
<evidence type="ECO:0000313" key="3">
    <source>
        <dbReference type="Proteomes" id="UP001052655"/>
    </source>
</evidence>
<name>A0ABQ3Q3J5_9ACTN</name>
<gene>
    <name evidence="2" type="ORF">Sdagh_35930</name>
</gene>
<sequence length="44" mass="4476">MFLGAFAYETVTSDLWHRTSGAGPVTPKPVAQDAAGDPGAGRAT</sequence>
<organism evidence="2 3">
    <name type="scientific">Streptomyces daghestanicus</name>
    <dbReference type="NCBI Taxonomy" id="66885"/>
    <lineage>
        <taxon>Bacteria</taxon>
        <taxon>Bacillati</taxon>
        <taxon>Actinomycetota</taxon>
        <taxon>Actinomycetes</taxon>
        <taxon>Kitasatosporales</taxon>
        <taxon>Streptomycetaceae</taxon>
        <taxon>Streptomyces</taxon>
    </lineage>
</organism>
<dbReference type="Proteomes" id="UP001052655">
    <property type="component" value="Unassembled WGS sequence"/>
</dbReference>